<organism evidence="2 3">
    <name type="scientific">Oldenlandia corymbosa var. corymbosa</name>
    <dbReference type="NCBI Taxonomy" id="529605"/>
    <lineage>
        <taxon>Eukaryota</taxon>
        <taxon>Viridiplantae</taxon>
        <taxon>Streptophyta</taxon>
        <taxon>Embryophyta</taxon>
        <taxon>Tracheophyta</taxon>
        <taxon>Spermatophyta</taxon>
        <taxon>Magnoliopsida</taxon>
        <taxon>eudicotyledons</taxon>
        <taxon>Gunneridae</taxon>
        <taxon>Pentapetalae</taxon>
        <taxon>asterids</taxon>
        <taxon>lamiids</taxon>
        <taxon>Gentianales</taxon>
        <taxon>Rubiaceae</taxon>
        <taxon>Rubioideae</taxon>
        <taxon>Spermacoceae</taxon>
        <taxon>Hedyotis-Oldenlandia complex</taxon>
        <taxon>Oldenlandia</taxon>
    </lineage>
</organism>
<feature type="domain" description="PB1-like" evidence="1">
    <location>
        <begin position="76"/>
        <end position="167"/>
    </location>
</feature>
<dbReference type="AlphaFoldDB" id="A0AAV1D4T4"/>
<accession>A0AAV1D4T4</accession>
<evidence type="ECO:0000313" key="3">
    <source>
        <dbReference type="Proteomes" id="UP001161247"/>
    </source>
</evidence>
<evidence type="ECO:0000259" key="1">
    <source>
        <dbReference type="Pfam" id="PF26130"/>
    </source>
</evidence>
<dbReference type="Proteomes" id="UP001161247">
    <property type="component" value="Chromosome 4"/>
</dbReference>
<dbReference type="Pfam" id="PF26130">
    <property type="entry name" value="PB1-like"/>
    <property type="match status" value="1"/>
</dbReference>
<gene>
    <name evidence="2" type="ORF">OLC1_LOCUS12055</name>
</gene>
<name>A0AAV1D4T4_OLDCO</name>
<reference evidence="2" key="1">
    <citation type="submission" date="2023-03" db="EMBL/GenBank/DDBJ databases">
        <authorList>
            <person name="Julca I."/>
        </authorList>
    </citation>
    <scope>NUCLEOTIDE SEQUENCE</scope>
</reference>
<proteinExistence type="predicted"/>
<keyword evidence="3" id="KW-1185">Reference proteome</keyword>
<dbReference type="InterPro" id="IPR058594">
    <property type="entry name" value="PB1-like_dom_pln"/>
</dbReference>
<protein>
    <submittedName>
        <fullName evidence="2">OLC1v1001077C1</fullName>
    </submittedName>
</protein>
<evidence type="ECO:0000313" key="2">
    <source>
        <dbReference type="EMBL" id="CAI9102757.1"/>
    </source>
</evidence>
<sequence>MVRSVAVPVLFLHKFEIKMWRGKDYTPTDGNGNGDDDDETLIYGTFIHLGLGSWACNLNLGMGVSGFMVILEEGSNLITIKLFHGVGFLKQNTYIYVEGEVEFFDHVDSTILMKEGLETLVDRTKYCRPHKLYFKDAHVERHGGYRVIGGDEDVYDLVSLKNESGTVEVFRLAVNEFNAFMKKD</sequence>
<dbReference type="EMBL" id="OX459121">
    <property type="protein sequence ID" value="CAI9102757.1"/>
    <property type="molecule type" value="Genomic_DNA"/>
</dbReference>